<proteinExistence type="predicted"/>
<name>A0A7S1TI79_9RHOD</name>
<dbReference type="AlphaFoldDB" id="A0A7S1TI79"/>
<protein>
    <submittedName>
        <fullName evidence="1">Uncharacterized protein</fullName>
    </submittedName>
</protein>
<evidence type="ECO:0000313" key="1">
    <source>
        <dbReference type="EMBL" id="CAD9237573.1"/>
    </source>
</evidence>
<dbReference type="EMBL" id="HBGH01017478">
    <property type="protein sequence ID" value="CAD9237573.1"/>
    <property type="molecule type" value="Transcribed_RNA"/>
</dbReference>
<accession>A0A7S1TI79</accession>
<gene>
    <name evidence="1" type="ORF">CCAE0312_LOCUS9672</name>
</gene>
<organism evidence="1">
    <name type="scientific">Compsopogon caeruleus</name>
    <dbReference type="NCBI Taxonomy" id="31354"/>
    <lineage>
        <taxon>Eukaryota</taxon>
        <taxon>Rhodophyta</taxon>
        <taxon>Compsopogonophyceae</taxon>
        <taxon>Compsopogonales</taxon>
        <taxon>Compsopogonaceae</taxon>
        <taxon>Compsopogon</taxon>
    </lineage>
</organism>
<reference evidence="1" key="1">
    <citation type="submission" date="2021-01" db="EMBL/GenBank/DDBJ databases">
        <authorList>
            <person name="Corre E."/>
            <person name="Pelletier E."/>
            <person name="Niang G."/>
            <person name="Scheremetjew M."/>
            <person name="Finn R."/>
            <person name="Kale V."/>
            <person name="Holt S."/>
            <person name="Cochrane G."/>
            <person name="Meng A."/>
            <person name="Brown T."/>
            <person name="Cohen L."/>
        </authorList>
    </citation>
    <scope>NUCLEOTIDE SEQUENCE</scope>
    <source>
        <strain evidence="1">SAG 36.94</strain>
    </source>
</reference>
<sequence>MLQSDSRGSKSAVCHTPPILAASNVHDSFLEQGHCHLPGTWARTSTCCCSTIPAIQVSAPARGPAPLSPCLATQQAMNPHPSPIHLSDPTANTTTTAYVDAVKSSQLHRFFMVRHENPFMPPRRLMAALLIHHEVRLLSPPVSQSRALLVVGQGVPEFYVRARR</sequence>